<evidence type="ECO:0000313" key="3">
    <source>
        <dbReference type="Proteomes" id="UP001626550"/>
    </source>
</evidence>
<gene>
    <name evidence="2" type="primary">WDR47</name>
    <name evidence="2" type="ORF">Ciccas_000421</name>
</gene>
<proteinExistence type="predicted"/>
<dbReference type="Gene3D" id="2.130.10.10">
    <property type="entry name" value="YVTN repeat-like/Quinoprotein amine dehydrogenase"/>
    <property type="match status" value="1"/>
</dbReference>
<sequence length="135" mass="14975">MKLYFRPVRCEGSPFASVVVEPGGNLLASGHEDSTVSLFDIRGIKYINAFRPHSDEVRSVRFSPNAYYLLSASYDKRVVLTNFHGDLSQPLPCVKLAEHRGKIIQAKWHPHELAFVSTSADKSAVCWALPAATSE</sequence>
<keyword evidence="3" id="KW-1185">Reference proteome</keyword>
<dbReference type="SMART" id="SM00320">
    <property type="entry name" value="WD40"/>
    <property type="match status" value="3"/>
</dbReference>
<dbReference type="PANTHER" id="PTHR19863:SF5">
    <property type="entry name" value="WD REPEAT-CONTAINING PROTEIN 47"/>
    <property type="match status" value="1"/>
</dbReference>
<dbReference type="AlphaFoldDB" id="A0ABD2QMX9"/>
<comment type="caution">
    <text evidence="2">The sequence shown here is derived from an EMBL/GenBank/DDBJ whole genome shotgun (WGS) entry which is preliminary data.</text>
</comment>
<dbReference type="InterPro" id="IPR015943">
    <property type="entry name" value="WD40/YVTN_repeat-like_dom_sf"/>
</dbReference>
<dbReference type="SUPFAM" id="SSF50978">
    <property type="entry name" value="WD40 repeat-like"/>
    <property type="match status" value="1"/>
</dbReference>
<dbReference type="PROSITE" id="PS50082">
    <property type="entry name" value="WD_REPEATS_2"/>
    <property type="match status" value="2"/>
</dbReference>
<reference evidence="2 3" key="1">
    <citation type="submission" date="2024-11" db="EMBL/GenBank/DDBJ databases">
        <title>Adaptive evolution of stress response genes in parasites aligns with host niche diversity.</title>
        <authorList>
            <person name="Hahn C."/>
            <person name="Resl P."/>
        </authorList>
    </citation>
    <scope>NUCLEOTIDE SEQUENCE [LARGE SCALE GENOMIC DNA]</scope>
    <source>
        <strain evidence="2">EGGRZ-B1_66</strain>
        <tissue evidence="2">Body</tissue>
    </source>
</reference>
<protein>
    <submittedName>
        <fullName evidence="2">WD repeat-containing protein 47</fullName>
    </submittedName>
</protein>
<feature type="repeat" description="WD" evidence="1">
    <location>
        <begin position="50"/>
        <end position="80"/>
    </location>
</feature>
<dbReference type="PROSITE" id="PS50294">
    <property type="entry name" value="WD_REPEATS_REGION"/>
    <property type="match status" value="1"/>
</dbReference>
<evidence type="ECO:0000256" key="1">
    <source>
        <dbReference type="PROSITE-ProRule" id="PRU00221"/>
    </source>
</evidence>
<keyword evidence="1" id="KW-0853">WD repeat</keyword>
<accession>A0ABD2QMX9</accession>
<dbReference type="InterPro" id="IPR001680">
    <property type="entry name" value="WD40_rpt"/>
</dbReference>
<organism evidence="2 3">
    <name type="scientific">Cichlidogyrus casuarinus</name>
    <dbReference type="NCBI Taxonomy" id="1844966"/>
    <lineage>
        <taxon>Eukaryota</taxon>
        <taxon>Metazoa</taxon>
        <taxon>Spiralia</taxon>
        <taxon>Lophotrochozoa</taxon>
        <taxon>Platyhelminthes</taxon>
        <taxon>Monogenea</taxon>
        <taxon>Monopisthocotylea</taxon>
        <taxon>Dactylogyridea</taxon>
        <taxon>Ancyrocephalidae</taxon>
        <taxon>Cichlidogyrus</taxon>
    </lineage>
</organism>
<evidence type="ECO:0000313" key="2">
    <source>
        <dbReference type="EMBL" id="KAL3320895.1"/>
    </source>
</evidence>
<dbReference type="PANTHER" id="PTHR19863">
    <property type="entry name" value="NEMITIN (NEURONAL ENRICHED MAP INTERACTING PROTEIN) HOMOLOG"/>
    <property type="match status" value="1"/>
</dbReference>
<dbReference type="EMBL" id="JBJKFK010000022">
    <property type="protein sequence ID" value="KAL3320895.1"/>
    <property type="molecule type" value="Genomic_DNA"/>
</dbReference>
<dbReference type="InterPro" id="IPR040067">
    <property type="entry name" value="WDR47"/>
</dbReference>
<dbReference type="InterPro" id="IPR036322">
    <property type="entry name" value="WD40_repeat_dom_sf"/>
</dbReference>
<name>A0ABD2QMX9_9PLAT</name>
<dbReference type="Pfam" id="PF00400">
    <property type="entry name" value="WD40"/>
    <property type="match status" value="3"/>
</dbReference>
<dbReference type="Proteomes" id="UP001626550">
    <property type="component" value="Unassembled WGS sequence"/>
</dbReference>
<feature type="repeat" description="WD" evidence="1">
    <location>
        <begin position="96"/>
        <end position="135"/>
    </location>
</feature>